<evidence type="ECO:0000259" key="8">
    <source>
        <dbReference type="Pfam" id="PF22629"/>
    </source>
</evidence>
<evidence type="ECO:0000256" key="3">
    <source>
        <dbReference type="ARBA" id="ARBA00023027"/>
    </source>
</evidence>
<feature type="domain" description="D-isomer specific 2-hydroxyacid dehydrogenase catalytic" evidence="6">
    <location>
        <begin position="6"/>
        <end position="316"/>
    </location>
</feature>
<gene>
    <name evidence="9" type="primary">serA</name>
    <name evidence="9" type="ORF">H8R10_08445</name>
</gene>
<dbReference type="Pfam" id="PF00389">
    <property type="entry name" value="2-Hacid_dh"/>
    <property type="match status" value="1"/>
</dbReference>
<dbReference type="GO" id="GO:0006564">
    <property type="term" value="P:L-serine biosynthetic process"/>
    <property type="evidence" value="ECO:0007669"/>
    <property type="project" value="UniProtKB-ARBA"/>
</dbReference>
<dbReference type="InterPro" id="IPR054480">
    <property type="entry name" value="AHAS_small-like_ACT"/>
</dbReference>
<dbReference type="InterPro" id="IPR036291">
    <property type="entry name" value="NAD(P)-bd_dom_sf"/>
</dbReference>
<evidence type="ECO:0000313" key="10">
    <source>
        <dbReference type="Proteomes" id="UP000627538"/>
    </source>
</evidence>
<comment type="similarity">
    <text evidence="1 5">Belongs to the D-isomer specific 2-hydroxyacid dehydrogenase family.</text>
</comment>
<feature type="domain" description="Acetolactate synthase small subunit-like ACT" evidence="8">
    <location>
        <begin position="332"/>
        <end position="384"/>
    </location>
</feature>
<dbReference type="InterPro" id="IPR006139">
    <property type="entry name" value="D-isomer_2_OHA_DH_cat_dom"/>
</dbReference>
<dbReference type="InterPro" id="IPR006140">
    <property type="entry name" value="D-isomer_DH_NAD-bd"/>
</dbReference>
<dbReference type="PANTHER" id="PTHR43761">
    <property type="entry name" value="D-ISOMER SPECIFIC 2-HYDROXYACID DEHYDROGENASE FAMILY PROTEIN (AFU_ORTHOLOGUE AFUA_1G13630)"/>
    <property type="match status" value="1"/>
</dbReference>
<evidence type="ECO:0000313" key="9">
    <source>
        <dbReference type="EMBL" id="MBD3690252.1"/>
    </source>
</evidence>
<dbReference type="EMBL" id="JACRUO010000003">
    <property type="protein sequence ID" value="MBD3690252.1"/>
    <property type="molecule type" value="Genomic_DNA"/>
</dbReference>
<dbReference type="SUPFAM" id="SSF52283">
    <property type="entry name" value="Formate/glycerate dehydrogenase catalytic domain-like"/>
    <property type="match status" value="1"/>
</dbReference>
<dbReference type="FunFam" id="3.40.50.720:FF:000041">
    <property type="entry name" value="D-3-phosphoglycerate dehydrogenase"/>
    <property type="match status" value="1"/>
</dbReference>
<evidence type="ECO:0000259" key="7">
    <source>
        <dbReference type="Pfam" id="PF02826"/>
    </source>
</evidence>
<accession>A0A8I0GG88</accession>
<dbReference type="InterPro" id="IPR029752">
    <property type="entry name" value="D-isomer_DH_CS1"/>
</dbReference>
<dbReference type="Gene3D" id="3.30.70.260">
    <property type="match status" value="1"/>
</dbReference>
<dbReference type="SUPFAM" id="SSF51735">
    <property type="entry name" value="NAD(P)-binding Rossmann-fold domains"/>
    <property type="match status" value="1"/>
</dbReference>
<dbReference type="InterPro" id="IPR050418">
    <property type="entry name" value="D-iso_2-hydroxyacid_DH_PdxB"/>
</dbReference>
<evidence type="ECO:0000256" key="4">
    <source>
        <dbReference type="ARBA" id="ARBA00029440"/>
    </source>
</evidence>
<dbReference type="NCBIfam" id="NF008759">
    <property type="entry name" value="PRK11790.1"/>
    <property type="match status" value="1"/>
</dbReference>
<dbReference type="PROSITE" id="PS00065">
    <property type="entry name" value="D_2_HYDROXYACID_DH_1"/>
    <property type="match status" value="1"/>
</dbReference>
<evidence type="ECO:0000256" key="2">
    <source>
        <dbReference type="ARBA" id="ARBA00023002"/>
    </source>
</evidence>
<protein>
    <submittedName>
        <fullName evidence="9">Phosphoglycerate dehydrogenase</fullName>
        <ecNumber evidence="9">1.1.1.95</ecNumber>
    </submittedName>
</protein>
<evidence type="ECO:0000259" key="6">
    <source>
        <dbReference type="Pfam" id="PF00389"/>
    </source>
</evidence>
<sequence length="406" mass="43540">MTKAVLLEDPHPSADPIFADADITVERISGALDESELIDALSDADIVGIRSKTSVTRRVIEACPRLSVIGCFCIGTNQVDIDAATAAGIAIFNAPYSNTRSVVELAIGHIISLTRRIPAKNAALHRGEWQKTASGAHEVRGKTLGIVGYGNIGTQLSVLAEAMGMNVVFYDHTDRLALGNAVKLGSLDDLLRMSDVVSLHVDGRETNRDFFGEREFSQMKDGALFINLARGFVADIEALRRHLVSGHLAGAAVDVYPSEPKKNGDPFTSPLVGLDNVILTPHIGGSTLEAQNDIGRFVAGKIVDYRTRGITEMSVNIPNLTLQANPDARYRLCHIHRNMPGVLAAVNQTFATQGVNINGQILGTQAEVGYALTDIASELPVETVAALRAMTETVRLRVLELDSANA</sequence>
<dbReference type="Gene3D" id="3.40.50.720">
    <property type="entry name" value="NAD(P)-binding Rossmann-like Domain"/>
    <property type="match status" value="2"/>
</dbReference>
<dbReference type="InterPro" id="IPR045865">
    <property type="entry name" value="ACT-like_dom_sf"/>
</dbReference>
<dbReference type="GO" id="GO:0047545">
    <property type="term" value="F:(S)-2-hydroxyglutarate dehydrogenase activity"/>
    <property type="evidence" value="ECO:0007669"/>
    <property type="project" value="UniProtKB-ARBA"/>
</dbReference>
<comment type="caution">
    <text evidence="9">The sequence shown here is derived from an EMBL/GenBank/DDBJ whole genome shotgun (WGS) entry which is preliminary data.</text>
</comment>
<proteinExistence type="inferred from homology"/>
<dbReference type="Pfam" id="PF02826">
    <property type="entry name" value="2-Hacid_dh_C"/>
    <property type="match status" value="1"/>
</dbReference>
<organism evidence="9 10">
    <name type="scientific">Nanchangia anserum</name>
    <dbReference type="NCBI Taxonomy" id="2692125"/>
    <lineage>
        <taxon>Bacteria</taxon>
        <taxon>Bacillati</taxon>
        <taxon>Actinomycetota</taxon>
        <taxon>Actinomycetes</taxon>
        <taxon>Actinomycetales</taxon>
        <taxon>Actinomycetaceae</taxon>
        <taxon>Nanchangia</taxon>
    </lineage>
</organism>
<keyword evidence="3" id="KW-0520">NAD</keyword>
<feature type="domain" description="D-isomer specific 2-hydroxyacid dehydrogenase NAD-binding" evidence="7">
    <location>
        <begin position="107"/>
        <end position="284"/>
    </location>
</feature>
<evidence type="ECO:0000256" key="1">
    <source>
        <dbReference type="ARBA" id="ARBA00005854"/>
    </source>
</evidence>
<dbReference type="CDD" id="cd12176">
    <property type="entry name" value="PGDH_3"/>
    <property type="match status" value="1"/>
</dbReference>
<dbReference type="RefSeq" id="WP_191072360.1">
    <property type="nucleotide sequence ID" value="NZ_JACRUO010000003.1"/>
</dbReference>
<comment type="pathway">
    <text evidence="4">Amino-acid biosynthesis.</text>
</comment>
<dbReference type="GO" id="GO:0004617">
    <property type="term" value="F:phosphoglycerate dehydrogenase activity"/>
    <property type="evidence" value="ECO:0007669"/>
    <property type="project" value="UniProtKB-EC"/>
</dbReference>
<dbReference type="PANTHER" id="PTHR43761:SF1">
    <property type="entry name" value="D-ISOMER SPECIFIC 2-HYDROXYACID DEHYDROGENASE CATALYTIC DOMAIN-CONTAINING PROTEIN-RELATED"/>
    <property type="match status" value="1"/>
</dbReference>
<keyword evidence="10" id="KW-1185">Reference proteome</keyword>
<dbReference type="GO" id="GO:0051287">
    <property type="term" value="F:NAD binding"/>
    <property type="evidence" value="ECO:0007669"/>
    <property type="project" value="InterPro"/>
</dbReference>
<name>A0A8I0GG88_9ACTO</name>
<dbReference type="Pfam" id="PF22629">
    <property type="entry name" value="ACT_AHAS_ss"/>
    <property type="match status" value="1"/>
</dbReference>
<dbReference type="SUPFAM" id="SSF55021">
    <property type="entry name" value="ACT-like"/>
    <property type="match status" value="1"/>
</dbReference>
<dbReference type="CDD" id="cd04901">
    <property type="entry name" value="ACT_3PGDH"/>
    <property type="match status" value="1"/>
</dbReference>
<keyword evidence="2 5" id="KW-0560">Oxidoreductase</keyword>
<dbReference type="AlphaFoldDB" id="A0A8I0GG88"/>
<dbReference type="Proteomes" id="UP000627538">
    <property type="component" value="Unassembled WGS sequence"/>
</dbReference>
<evidence type="ECO:0000256" key="5">
    <source>
        <dbReference type="RuleBase" id="RU003719"/>
    </source>
</evidence>
<reference evidence="9 10" key="1">
    <citation type="submission" date="2020-08" db="EMBL/GenBank/DDBJ databases">
        <title>Winkia gen. nov., sp. nov., isolated from faeces of the Anser albifrons in China.</title>
        <authorList>
            <person name="Liu Q."/>
        </authorList>
    </citation>
    <scope>NUCLEOTIDE SEQUENCE [LARGE SCALE GENOMIC DNA]</scope>
    <source>
        <strain evidence="9 10">C62</strain>
    </source>
</reference>
<dbReference type="EC" id="1.1.1.95" evidence="9"/>